<dbReference type="EMBL" id="SLXE01000007">
    <property type="protein sequence ID" value="TCP07398.1"/>
    <property type="molecule type" value="Genomic_DNA"/>
</dbReference>
<evidence type="ECO:0000256" key="2">
    <source>
        <dbReference type="ARBA" id="ARBA00022692"/>
    </source>
</evidence>
<name>A0AAE9KHE8_9NEIS</name>
<dbReference type="Proteomes" id="UP000829756">
    <property type="component" value="Chromosome"/>
</dbReference>
<feature type="domain" description="EamA" evidence="6">
    <location>
        <begin position="143"/>
        <end position="279"/>
    </location>
</feature>
<dbReference type="EMBL" id="CP091507">
    <property type="protein sequence ID" value="UOO79934.1"/>
    <property type="molecule type" value="Genomic_DNA"/>
</dbReference>
<feature type="transmembrane region" description="Helical" evidence="5">
    <location>
        <begin position="115"/>
        <end position="133"/>
    </location>
</feature>
<feature type="transmembrane region" description="Helical" evidence="5">
    <location>
        <begin position="58"/>
        <end position="82"/>
    </location>
</feature>
<accession>A0AAE9KHE8</accession>
<sequence length="291" mass="31282">MTPKDSLLAAMVITIWGVNFMFLKFVLQDLSPMVLGMLRFALVVFPALLWLKRPPVAWRWLVLYGITISFGQFGLMFAALSLGLPTGLTALILQAQVFITVALAALLWREPIRANHLLGMLTAAAGLLLIGIGQQQGSVPMAALWAILGAAVSWALGNIVVKYIGKVNALSLVVWGNISSLLLFALASFALYGGGGVWQQISGLSLRGLFGVLFVAYAASLIGYAAWGSLLSRYPAGKITPLSLLVPVVALLVAWALLNEYLNIWHWLGVVLVMAALLIHVFGGKIAFKRA</sequence>
<comment type="subcellular location">
    <subcellularLocation>
        <location evidence="1">Membrane</location>
        <topology evidence="1">Multi-pass membrane protein</topology>
    </subcellularLocation>
</comment>
<evidence type="ECO:0000256" key="5">
    <source>
        <dbReference type="SAM" id="Phobius"/>
    </source>
</evidence>
<keyword evidence="2 5" id="KW-0812">Transmembrane</keyword>
<evidence type="ECO:0000256" key="1">
    <source>
        <dbReference type="ARBA" id="ARBA00004141"/>
    </source>
</evidence>
<dbReference type="InterPro" id="IPR000620">
    <property type="entry name" value="EamA_dom"/>
</dbReference>
<feature type="transmembrane region" description="Helical" evidence="5">
    <location>
        <begin position="33"/>
        <end position="51"/>
    </location>
</feature>
<feature type="transmembrane region" description="Helical" evidence="5">
    <location>
        <begin position="172"/>
        <end position="192"/>
    </location>
</feature>
<dbReference type="AlphaFoldDB" id="A0AAE9KHE8"/>
<feature type="transmembrane region" description="Helical" evidence="5">
    <location>
        <begin position="204"/>
        <end position="227"/>
    </location>
</feature>
<feature type="transmembrane region" description="Helical" evidence="5">
    <location>
        <begin position="7"/>
        <end position="27"/>
    </location>
</feature>
<dbReference type="RefSeq" id="WP_132953378.1">
    <property type="nucleotide sequence ID" value="NZ_CALJUB010000001.1"/>
</dbReference>
<dbReference type="Pfam" id="PF00892">
    <property type="entry name" value="EamA"/>
    <property type="match status" value="2"/>
</dbReference>
<dbReference type="SUPFAM" id="SSF103481">
    <property type="entry name" value="Multidrug resistance efflux transporter EmrE"/>
    <property type="match status" value="2"/>
</dbReference>
<dbReference type="PANTHER" id="PTHR32322">
    <property type="entry name" value="INNER MEMBRANE TRANSPORTER"/>
    <property type="match status" value="1"/>
</dbReference>
<reference evidence="8" key="3">
    <citation type="journal article" date="2022" name="Res Sq">
        <title>Evolution of multicellular longitudinally dividing oral cavity symbionts (Neisseriaceae).</title>
        <authorList>
            <person name="Nyongesa S."/>
            <person name="Weber P."/>
            <person name="Bernet E."/>
            <person name="Pullido F."/>
            <person name="Nieckarz M."/>
            <person name="Delaby M."/>
            <person name="Nieves C."/>
            <person name="Viehboeck T."/>
            <person name="Krause N."/>
            <person name="Rivera-Millot A."/>
            <person name="Nakamura A."/>
            <person name="Vischer N."/>
            <person name="VanNieuwenhze M."/>
            <person name="Brun Y."/>
            <person name="Cava F."/>
            <person name="Bulgheresi S."/>
            <person name="Veyrier F."/>
        </authorList>
    </citation>
    <scope>NUCLEOTIDE SEQUENCE</scope>
    <source>
        <strain evidence="8">1258/02</strain>
    </source>
</reference>
<proteinExistence type="predicted"/>
<evidence type="ECO:0000313" key="8">
    <source>
        <dbReference type="EMBL" id="UOO79934.1"/>
    </source>
</evidence>
<protein>
    <submittedName>
        <fullName evidence="8">EamA family transporter</fullName>
    </submittedName>
    <submittedName>
        <fullName evidence="7">O-acetylserine/cysteine efflux transporter</fullName>
    </submittedName>
</protein>
<evidence type="ECO:0000313" key="10">
    <source>
        <dbReference type="Proteomes" id="UP000829756"/>
    </source>
</evidence>
<dbReference type="Proteomes" id="UP000294721">
    <property type="component" value="Unassembled WGS sequence"/>
</dbReference>
<keyword evidence="9" id="KW-1185">Reference proteome</keyword>
<evidence type="ECO:0000256" key="4">
    <source>
        <dbReference type="ARBA" id="ARBA00023136"/>
    </source>
</evidence>
<dbReference type="KEGG" id="usu:LVJ78_02635"/>
<reference evidence="7 9" key="1">
    <citation type="submission" date="2019-03" db="EMBL/GenBank/DDBJ databases">
        <title>Genomic Encyclopedia of Type Strains, Phase IV (KMG-IV): sequencing the most valuable type-strain genomes for metagenomic binning, comparative biology and taxonomic classification.</title>
        <authorList>
            <person name="Goeker M."/>
        </authorList>
    </citation>
    <scope>NUCLEOTIDE SEQUENCE [LARGE SCALE GENOMIC DNA]</scope>
    <source>
        <strain evidence="7 9">DSM 17474</strain>
    </source>
</reference>
<reference evidence="8" key="2">
    <citation type="submission" date="2021-12" db="EMBL/GenBank/DDBJ databases">
        <authorList>
            <person name="Veyrier F.J."/>
        </authorList>
    </citation>
    <scope>NUCLEOTIDE SEQUENCE</scope>
    <source>
        <strain evidence="8">1258/02</strain>
    </source>
</reference>
<feature type="transmembrane region" description="Helical" evidence="5">
    <location>
        <begin position="88"/>
        <end position="108"/>
    </location>
</feature>
<feature type="domain" description="EamA" evidence="6">
    <location>
        <begin position="7"/>
        <end position="131"/>
    </location>
</feature>
<feature type="transmembrane region" description="Helical" evidence="5">
    <location>
        <begin position="139"/>
        <end position="160"/>
    </location>
</feature>
<evidence type="ECO:0000259" key="6">
    <source>
        <dbReference type="Pfam" id="PF00892"/>
    </source>
</evidence>
<organism evidence="8 10">
    <name type="scientific">Uruburuella suis</name>
    <dbReference type="NCBI Taxonomy" id="252130"/>
    <lineage>
        <taxon>Bacteria</taxon>
        <taxon>Pseudomonadati</taxon>
        <taxon>Pseudomonadota</taxon>
        <taxon>Betaproteobacteria</taxon>
        <taxon>Neisseriales</taxon>
        <taxon>Neisseriaceae</taxon>
        <taxon>Uruburuella</taxon>
    </lineage>
</organism>
<gene>
    <name evidence="7" type="ORF">EV680_10721</name>
    <name evidence="8" type="ORF">LVJ78_02635</name>
</gene>
<feature type="transmembrane region" description="Helical" evidence="5">
    <location>
        <begin position="239"/>
        <end position="258"/>
    </location>
</feature>
<evidence type="ECO:0000256" key="3">
    <source>
        <dbReference type="ARBA" id="ARBA00022989"/>
    </source>
</evidence>
<feature type="transmembrane region" description="Helical" evidence="5">
    <location>
        <begin position="264"/>
        <end position="288"/>
    </location>
</feature>
<dbReference type="InterPro" id="IPR050638">
    <property type="entry name" value="AA-Vitamin_Transporters"/>
</dbReference>
<dbReference type="PANTHER" id="PTHR32322:SF9">
    <property type="entry name" value="AMINO-ACID METABOLITE EFFLUX PUMP-RELATED"/>
    <property type="match status" value="1"/>
</dbReference>
<keyword evidence="3 5" id="KW-1133">Transmembrane helix</keyword>
<evidence type="ECO:0000313" key="9">
    <source>
        <dbReference type="Proteomes" id="UP000294721"/>
    </source>
</evidence>
<evidence type="ECO:0000313" key="7">
    <source>
        <dbReference type="EMBL" id="TCP07398.1"/>
    </source>
</evidence>
<keyword evidence="4 5" id="KW-0472">Membrane</keyword>
<dbReference type="GO" id="GO:0016020">
    <property type="term" value="C:membrane"/>
    <property type="evidence" value="ECO:0007669"/>
    <property type="project" value="UniProtKB-SubCell"/>
</dbReference>
<dbReference type="InterPro" id="IPR037185">
    <property type="entry name" value="EmrE-like"/>
</dbReference>